<dbReference type="InterPro" id="IPR020422">
    <property type="entry name" value="TYR_PHOSPHATASE_DUAL_dom"/>
</dbReference>
<organism evidence="7 8">
    <name type="scientific">Polarella glacialis</name>
    <name type="common">Dinoflagellate</name>
    <dbReference type="NCBI Taxonomy" id="89957"/>
    <lineage>
        <taxon>Eukaryota</taxon>
        <taxon>Sar</taxon>
        <taxon>Alveolata</taxon>
        <taxon>Dinophyceae</taxon>
        <taxon>Suessiales</taxon>
        <taxon>Suessiaceae</taxon>
        <taxon>Polarella</taxon>
    </lineage>
</organism>
<protein>
    <recommendedName>
        <fullName evidence="2">protein-tyrosine-phosphatase</fullName>
        <ecNumber evidence="2">3.1.3.48</ecNumber>
    </recommendedName>
</protein>
<dbReference type="GO" id="GO:0043409">
    <property type="term" value="P:negative regulation of MAPK cascade"/>
    <property type="evidence" value="ECO:0007669"/>
    <property type="project" value="TreeGrafter"/>
</dbReference>
<dbReference type="GO" id="GO:0005737">
    <property type="term" value="C:cytoplasm"/>
    <property type="evidence" value="ECO:0007669"/>
    <property type="project" value="TreeGrafter"/>
</dbReference>
<comment type="caution">
    <text evidence="7">The sequence shown here is derived from an EMBL/GenBank/DDBJ whole genome shotgun (WGS) entry which is preliminary data.</text>
</comment>
<evidence type="ECO:0000313" key="7">
    <source>
        <dbReference type="EMBL" id="CAE8743991.1"/>
    </source>
</evidence>
<dbReference type="CDD" id="cd14498">
    <property type="entry name" value="DSP"/>
    <property type="match status" value="1"/>
</dbReference>
<name>A0A813M2A1_POLGL</name>
<feature type="domain" description="Tyrosine specific protein phosphatases" evidence="6">
    <location>
        <begin position="1100"/>
        <end position="1167"/>
    </location>
</feature>
<dbReference type="Pfam" id="PF10199">
    <property type="entry name" value="Adaptin_binding"/>
    <property type="match status" value="1"/>
</dbReference>
<dbReference type="InterPro" id="IPR029021">
    <property type="entry name" value="Prot-tyrosine_phosphatase-like"/>
</dbReference>
<dbReference type="Pfam" id="PF00782">
    <property type="entry name" value="DSPc"/>
    <property type="match status" value="1"/>
</dbReference>
<comment type="similarity">
    <text evidence="1">Belongs to the protein-tyrosine phosphatase family. Non-receptor class dual specificity subfamily.</text>
</comment>
<proteinExistence type="inferred from homology"/>
<feature type="region of interest" description="Disordered" evidence="5">
    <location>
        <begin position="927"/>
        <end position="953"/>
    </location>
</feature>
<evidence type="ECO:0000256" key="2">
    <source>
        <dbReference type="ARBA" id="ARBA00013064"/>
    </source>
</evidence>
<dbReference type="PROSITE" id="PS50056">
    <property type="entry name" value="TYR_PHOSPHATASE_2"/>
    <property type="match status" value="1"/>
</dbReference>
<evidence type="ECO:0000256" key="5">
    <source>
        <dbReference type="SAM" id="MobiDB-lite"/>
    </source>
</evidence>
<feature type="compositionally biased region" description="Basic and acidic residues" evidence="5">
    <location>
        <begin position="776"/>
        <end position="804"/>
    </location>
</feature>
<feature type="region of interest" description="Disordered" evidence="5">
    <location>
        <begin position="776"/>
        <end position="807"/>
    </location>
</feature>
<dbReference type="GO" id="GO:0004725">
    <property type="term" value="F:protein tyrosine phosphatase activity"/>
    <property type="evidence" value="ECO:0007669"/>
    <property type="project" value="UniProtKB-EC"/>
</dbReference>
<sequence>MVDSSRWHFWFRYWVDGEDDGGSDSDSDASRKGLRPRLSKVLALYSLTLAVPCDFVWNSSGGSSAGTSSNQAKGVRWDLFCGMFIIYTVLTMTWRIGFDVDRAFASQSADWLTDMHFWLTRRTCTHIEEMAKKKPQFQILPITSTQVDTVLAFRTGFYTGEASSSPSLLISYQNHLVSDRVCVQGVEHEIIGVTLFVRIAAIFRTRHFASQQHSTEEHIPKMTSSGPQRLEELVADTGEMEELLASCRSLRLPQELSPWLAQQADREELASLLATCRSSRIHEELGGFFEKPRKNCDVKFEPLPRAGVGAPQARSRDLEEAGSHSLVVLAGARGTGKRCLLRALAGDDKDSLASFCGRELEARQGLLETKYYSASLNYVPLELEDNTGASAAAKELVNAAEAVVLLWDLRRPETFAVLKRLVSRDSSQDDLEEDMPDRVLLCVAADVLPQSESCKDTQELDAAEDEARVWCAEHGYELLRCSLGPSDLEALQTRRRKAREGISSGILDVDTDGSALRILEALECHSSWPSLVRKVVSQASPTRGGGGGSDAGLEVKPQPGQLPEVLFAGLSGAGHQEVVSAIATPSCSSSSVPAEGLETVLETKYYRAKLQLRALDLDLAGTMGGSVASTVSEAVGRAAGLVLVWAPALGAGSLEAVCALFDHTWPPTGSEDRSGSGGPGVKLLVMVEEGACEGDAQRAVAWCAERGFELLVVCSLTEPASLQAVARHWLAAGAGTPLLSGDSLQSESVDSENSAVRIVEALQCHAWPGLELKKTASEKRAMGSKEETGQKSLKELEKAKKAESGVDEMETLAQQMKEVRALSDDQQRRDRACDLAMRMAASFGIDTVRLQSCASQKHADPSKHGIQVNSPPHYLEFIPQSFCLPAQSMKLMKFVRLVGCPAQVRLTKLTRLFKLKRLDDVSGMSVRGTEGMSVRGTEGERNANRHTQMQDLPSIGPCPEDREYLRLNWVRKHSAAYFAADLVLREEETGFELWIGSLEDALNLRALHERGISAVLNCAVEDCQAECACFRPTRSARPRCHTRNQSMEEGTLGSGWIGLQRDQIWSLASFDADWYSDVLECEVSYSALPAKDEAGYEMCQHFSEVIEFLSGARRSGQKVLVHCVMGINRSVAASVAFLTAGMGMPLKAAVALTAERRGCVLSNNSFLDQLITSFADPKGESFEEAGAEACRLSEE</sequence>
<dbReference type="SUPFAM" id="SSF52799">
    <property type="entry name" value="(Phosphotyrosine protein) phosphatases II"/>
    <property type="match status" value="1"/>
</dbReference>
<dbReference type="InterPro" id="IPR000387">
    <property type="entry name" value="Tyr_Pase_dom"/>
</dbReference>
<dbReference type="PANTHER" id="PTHR10159">
    <property type="entry name" value="DUAL SPECIFICITY PROTEIN PHOSPHATASE"/>
    <property type="match status" value="1"/>
</dbReference>
<evidence type="ECO:0000256" key="3">
    <source>
        <dbReference type="ARBA" id="ARBA00022801"/>
    </source>
</evidence>
<gene>
    <name evidence="7" type="ORF">PGLA2088_LOCUS51674</name>
</gene>
<dbReference type="AlphaFoldDB" id="A0A813M2A1"/>
<dbReference type="EC" id="3.1.3.48" evidence="2"/>
<keyword evidence="3" id="KW-0378">Hydrolase</keyword>
<dbReference type="PANTHER" id="PTHR10159:SF519">
    <property type="entry name" value="DUAL SPECIFICITY PROTEIN PHOSPHATASE MPK3"/>
    <property type="match status" value="1"/>
</dbReference>
<evidence type="ECO:0000313" key="8">
    <source>
        <dbReference type="Proteomes" id="UP000626109"/>
    </source>
</evidence>
<dbReference type="SMART" id="SM00195">
    <property type="entry name" value="DSPc"/>
    <property type="match status" value="1"/>
</dbReference>
<dbReference type="InterPro" id="IPR000340">
    <property type="entry name" value="Dual-sp_phosphatase_cat-dom"/>
</dbReference>
<dbReference type="Proteomes" id="UP000626109">
    <property type="component" value="Unassembled WGS sequence"/>
</dbReference>
<evidence type="ECO:0000256" key="1">
    <source>
        <dbReference type="ARBA" id="ARBA00008601"/>
    </source>
</evidence>
<reference evidence="7" key="1">
    <citation type="submission" date="2021-02" db="EMBL/GenBank/DDBJ databases">
        <authorList>
            <person name="Dougan E. K."/>
            <person name="Rhodes N."/>
            <person name="Thang M."/>
            <person name="Chan C."/>
        </authorList>
    </citation>
    <scope>NUCLEOTIDE SEQUENCE</scope>
</reference>
<evidence type="ECO:0000256" key="4">
    <source>
        <dbReference type="ARBA" id="ARBA00022912"/>
    </source>
</evidence>
<evidence type="ECO:0000259" key="6">
    <source>
        <dbReference type="PROSITE" id="PS50056"/>
    </source>
</evidence>
<dbReference type="Gene3D" id="3.90.190.10">
    <property type="entry name" value="Protein tyrosine phosphatase superfamily"/>
    <property type="match status" value="1"/>
</dbReference>
<accession>A0A813M2A1</accession>
<keyword evidence="4" id="KW-0904">Protein phosphatase</keyword>
<dbReference type="EMBL" id="CAJNNW010037699">
    <property type="protein sequence ID" value="CAE8743991.1"/>
    <property type="molecule type" value="Genomic_DNA"/>
</dbReference>